<dbReference type="InterPro" id="IPR036390">
    <property type="entry name" value="WH_DNA-bd_sf"/>
</dbReference>
<keyword evidence="3" id="KW-0804">Transcription</keyword>
<proteinExistence type="predicted"/>
<dbReference type="Proteomes" id="UP000199494">
    <property type="component" value="Unassembled WGS sequence"/>
</dbReference>
<protein>
    <submittedName>
        <fullName evidence="4">DNA-binding transcriptional regulator, MarR family</fullName>
    </submittedName>
</protein>
<dbReference type="PROSITE" id="PS50995">
    <property type="entry name" value="HTH_MARR_2"/>
    <property type="match status" value="1"/>
</dbReference>
<dbReference type="AlphaFoldDB" id="A0A1G6SKS4"/>
<keyword evidence="1" id="KW-0805">Transcription regulation</keyword>
<evidence type="ECO:0000256" key="1">
    <source>
        <dbReference type="ARBA" id="ARBA00023015"/>
    </source>
</evidence>
<dbReference type="PANTHER" id="PTHR39515:SF2">
    <property type="entry name" value="HTH-TYPE TRANSCRIPTIONAL REGULATOR RV0880"/>
    <property type="match status" value="1"/>
</dbReference>
<dbReference type="EMBL" id="FMZE01000006">
    <property type="protein sequence ID" value="SDD17393.1"/>
    <property type="molecule type" value="Genomic_DNA"/>
</dbReference>
<dbReference type="Pfam" id="PF01047">
    <property type="entry name" value="MarR"/>
    <property type="match status" value="1"/>
</dbReference>
<evidence type="ECO:0000313" key="5">
    <source>
        <dbReference type="Proteomes" id="UP000199494"/>
    </source>
</evidence>
<sequence length="162" mass="18362">MVPSEEVCVDLMRQLKLASQLQHAWIMQLWQQEQGPHPAAAMLLSEIERRGESRLSELAKHRMVDISVISRQVSQLAEAGLIERRPAPEDGRASLVKVSEEGERRLVRWKRLHAEFLSEAFGEWDEAELKELTERLGAVNADLRAVVDQETPCPARSSTDGR</sequence>
<dbReference type="InterPro" id="IPR036388">
    <property type="entry name" value="WH-like_DNA-bd_sf"/>
</dbReference>
<keyword evidence="2 4" id="KW-0238">DNA-binding</keyword>
<dbReference type="InterPro" id="IPR023187">
    <property type="entry name" value="Tscrpt_reg_MarR-type_CS"/>
</dbReference>
<gene>
    <name evidence="4" type="ORF">SAMN05421630_106245</name>
</gene>
<dbReference type="GO" id="GO:0003677">
    <property type="term" value="F:DNA binding"/>
    <property type="evidence" value="ECO:0007669"/>
    <property type="project" value="UniProtKB-KW"/>
</dbReference>
<evidence type="ECO:0000313" key="4">
    <source>
        <dbReference type="EMBL" id="SDD17393.1"/>
    </source>
</evidence>
<dbReference type="InterPro" id="IPR000835">
    <property type="entry name" value="HTH_MarR-typ"/>
</dbReference>
<reference evidence="4 5" key="1">
    <citation type="submission" date="2016-10" db="EMBL/GenBank/DDBJ databases">
        <authorList>
            <person name="de Groot N.N."/>
        </authorList>
    </citation>
    <scope>NUCLEOTIDE SEQUENCE [LARGE SCALE GENOMIC DNA]</scope>
    <source>
        <strain evidence="4 5">CGMCC 4.5506</strain>
    </source>
</reference>
<dbReference type="PANTHER" id="PTHR39515">
    <property type="entry name" value="CONSERVED PROTEIN"/>
    <property type="match status" value="1"/>
</dbReference>
<dbReference type="PROSITE" id="PS01117">
    <property type="entry name" value="HTH_MARR_1"/>
    <property type="match status" value="1"/>
</dbReference>
<dbReference type="GO" id="GO:0003700">
    <property type="term" value="F:DNA-binding transcription factor activity"/>
    <property type="evidence" value="ECO:0007669"/>
    <property type="project" value="InterPro"/>
</dbReference>
<keyword evidence="5" id="KW-1185">Reference proteome</keyword>
<name>A0A1G6SKS4_9PSEU</name>
<accession>A0A1G6SKS4</accession>
<dbReference type="SUPFAM" id="SSF46785">
    <property type="entry name" value="Winged helix' DNA-binding domain"/>
    <property type="match status" value="1"/>
</dbReference>
<organism evidence="4 5">
    <name type="scientific">Prauserella marina</name>
    <dbReference type="NCBI Taxonomy" id="530584"/>
    <lineage>
        <taxon>Bacteria</taxon>
        <taxon>Bacillati</taxon>
        <taxon>Actinomycetota</taxon>
        <taxon>Actinomycetes</taxon>
        <taxon>Pseudonocardiales</taxon>
        <taxon>Pseudonocardiaceae</taxon>
        <taxon>Prauserella</taxon>
    </lineage>
</organism>
<dbReference type="SMART" id="SM00347">
    <property type="entry name" value="HTH_MARR"/>
    <property type="match status" value="1"/>
</dbReference>
<evidence type="ECO:0000256" key="3">
    <source>
        <dbReference type="ARBA" id="ARBA00023163"/>
    </source>
</evidence>
<dbReference type="InterPro" id="IPR052526">
    <property type="entry name" value="HTH-type_Bedaq_tolerance"/>
</dbReference>
<evidence type="ECO:0000256" key="2">
    <source>
        <dbReference type="ARBA" id="ARBA00023125"/>
    </source>
</evidence>
<dbReference type="Gene3D" id="1.10.10.10">
    <property type="entry name" value="Winged helix-like DNA-binding domain superfamily/Winged helix DNA-binding domain"/>
    <property type="match status" value="1"/>
</dbReference>